<evidence type="ECO:0000313" key="3">
    <source>
        <dbReference type="EMBL" id="MFC5635836.1"/>
    </source>
</evidence>
<feature type="transmembrane region" description="Helical" evidence="2">
    <location>
        <begin position="56"/>
        <end position="75"/>
    </location>
</feature>
<keyword evidence="2" id="KW-1133">Transmembrane helix</keyword>
<evidence type="ECO:0000256" key="1">
    <source>
        <dbReference type="SAM" id="Coils"/>
    </source>
</evidence>
<keyword evidence="2" id="KW-0812">Transmembrane</keyword>
<name>A0ABW0UV68_9ACTN</name>
<feature type="transmembrane region" description="Helical" evidence="2">
    <location>
        <begin position="273"/>
        <end position="295"/>
    </location>
</feature>
<proteinExistence type="predicted"/>
<accession>A0ABW0UV68</accession>
<keyword evidence="1" id="KW-0175">Coiled coil</keyword>
<organism evidence="3 4">
    <name type="scientific">Streptomyces bullii</name>
    <dbReference type="NCBI Taxonomy" id="349910"/>
    <lineage>
        <taxon>Bacteria</taxon>
        <taxon>Bacillati</taxon>
        <taxon>Actinomycetota</taxon>
        <taxon>Actinomycetes</taxon>
        <taxon>Kitasatosporales</taxon>
        <taxon>Streptomycetaceae</taxon>
        <taxon>Streptomyces</taxon>
    </lineage>
</organism>
<feature type="coiled-coil region" evidence="1">
    <location>
        <begin position="662"/>
        <end position="762"/>
    </location>
</feature>
<gene>
    <name evidence="3" type="ORF">ACFPZJ_18970</name>
</gene>
<keyword evidence="2" id="KW-0472">Membrane</keyword>
<protein>
    <submittedName>
        <fullName evidence="3">Uncharacterized protein</fullName>
    </submittedName>
</protein>
<sequence length="1256" mass="130363">MSSTMTFILEGRDRLSRVLDQAGDSAKRAEKKLAAFGAAIPAASAIAPFAGAIAGAGVAVAAFGLAVGGQIGHLAEASQAQKKYQDAVEESGASSAAAVKAELEMHRTLAKMPPATREAAAALTVLKREYREWSDDLADDTAPVLTKGMQAFTALLPKTSGLVRGASNELDRLMTIVGGGMSTPGFDRFMGKVERFAVGSLRDAVNGILHLSRVADSGEIGGSVAEFMDFAREQGPLVGDTLKQIAIAAVHLLQAASGVGVGLLQIANAAARVVASLPPGFIATLMQIAIAIRVVTLTRSGVLMLAGAFSLARTQIMAMGTAAIGASGTLGTLRAMFMALSATARIAVAATGIGLLAVALYKLSNIGKSAPPDVDRLTTSLGELARTGKASGEAAKAFGQDLGGLADSLRTLARPSNLDKAQQFLTSLIGMDSTPIKEAKADLDAVDKALANLVRAGKADVAEAAFNRVAAAMREQGMSAGELRKELGDYKSALADQRFEAELAAQSMGLFGRQAQQTQQALAAQKLSADGLRQSLQALNNVQRQGLGGMIAFEGAIDAAAQAAKDNAGALSMSGGKLNLNSEKARNAAQALSDLAARTDEAAASARENGESWTTVNGIYERGRAELIKNAQQMGLTRAEAARLADQILKTPRKTAMLKADISDWKSKISAAEKQLKTAKGDKRAKLTADIANWKAQVARAELQLKGAKADKRAKLTADVADWRAKVANAERQLRTAKGDKRAKLTADIRDWQRKIAAALRQINSLPPSRSTKLTTTRHYINITENRVINTGKGGRGPNAATGGLWTGSVFRHRGYSEGGLVDGPGTETSDSVFAPWLSRNEFVVKAKSVAKYGVAFLRAVNEGRLSLGSLAGGGGGLAGAGAAAAGGLAGGMAGGVGQVTAAARRMAAAVVTGIKAELQIASPSKKTAALAKDVGKGFIQGLTGSRDKIKSVAADLAKDIKAAFSGRKESSLLRMVDRQTKKLLDLAAKRDKIAAQIAEAKSYASEVTKTARQGAGLTNLGMEPDQITAGGIKGGLAQKLAKIRRFTTYIKMLAKRGLNKGLLRQILDMGPEQGYAYASALAGADKATFTSINKTQAAIDKESKRLGMTGADILYDSGKNAGKGFLKGLEGQKKSIEKLMIDIAKGMQKAIKKALGIKSPSTVMAKLGAYSTEGLARGLVDGVPVLDRALSVVTGRVASAQPSFGRANGAGRGGGTVIHIHVDGVLVDRLGTARAVREALLELKRAHGGTDLGIA</sequence>
<feature type="transmembrane region" description="Helical" evidence="2">
    <location>
        <begin position="336"/>
        <end position="361"/>
    </location>
</feature>
<dbReference type="RefSeq" id="WP_381022737.1">
    <property type="nucleotide sequence ID" value="NZ_JBHSNY010000006.1"/>
</dbReference>
<dbReference type="Proteomes" id="UP001596154">
    <property type="component" value="Unassembled WGS sequence"/>
</dbReference>
<dbReference type="EMBL" id="JBHSNY010000006">
    <property type="protein sequence ID" value="MFC5635836.1"/>
    <property type="molecule type" value="Genomic_DNA"/>
</dbReference>
<evidence type="ECO:0000313" key="4">
    <source>
        <dbReference type="Proteomes" id="UP001596154"/>
    </source>
</evidence>
<evidence type="ECO:0000256" key="2">
    <source>
        <dbReference type="SAM" id="Phobius"/>
    </source>
</evidence>
<reference evidence="4" key="1">
    <citation type="journal article" date="2019" name="Int. J. Syst. Evol. Microbiol.">
        <title>The Global Catalogue of Microorganisms (GCM) 10K type strain sequencing project: providing services to taxonomists for standard genome sequencing and annotation.</title>
        <authorList>
            <consortium name="The Broad Institute Genomics Platform"/>
            <consortium name="The Broad Institute Genome Sequencing Center for Infectious Disease"/>
            <person name="Wu L."/>
            <person name="Ma J."/>
        </authorList>
    </citation>
    <scope>NUCLEOTIDE SEQUENCE [LARGE SCALE GENOMIC DNA]</scope>
    <source>
        <strain evidence="4">CGMCC 4.7248</strain>
    </source>
</reference>
<comment type="caution">
    <text evidence="3">The sequence shown here is derived from an EMBL/GenBank/DDBJ whole genome shotgun (WGS) entry which is preliminary data.</text>
</comment>
<keyword evidence="4" id="KW-1185">Reference proteome</keyword>